<protein>
    <submittedName>
        <fullName evidence="2">Uncharacterized protein</fullName>
    </submittedName>
</protein>
<reference evidence="2" key="2">
    <citation type="submission" date="2022-06" db="UniProtKB">
        <authorList>
            <consortium name="EnsemblMetazoa"/>
        </authorList>
    </citation>
    <scope>IDENTIFICATION</scope>
    <source>
        <strain evidence="2">PS312</strain>
    </source>
</reference>
<organism evidence="2 3">
    <name type="scientific">Pristionchus pacificus</name>
    <name type="common">Parasitic nematode worm</name>
    <dbReference type="NCBI Taxonomy" id="54126"/>
    <lineage>
        <taxon>Eukaryota</taxon>
        <taxon>Metazoa</taxon>
        <taxon>Ecdysozoa</taxon>
        <taxon>Nematoda</taxon>
        <taxon>Chromadorea</taxon>
        <taxon>Rhabditida</taxon>
        <taxon>Rhabditina</taxon>
        <taxon>Diplogasteromorpha</taxon>
        <taxon>Diplogasteroidea</taxon>
        <taxon>Neodiplogasteridae</taxon>
        <taxon>Pristionchus</taxon>
    </lineage>
</organism>
<accession>A0A8R1YFQ7</accession>
<dbReference type="Proteomes" id="UP000005239">
    <property type="component" value="Unassembled WGS sequence"/>
</dbReference>
<keyword evidence="3" id="KW-1185">Reference proteome</keyword>
<name>A0A2A6BJ52_PRIPA</name>
<dbReference type="AlphaFoldDB" id="A0A2A6BJ52"/>
<sequence length="81" mass="9252">MTMDDSSSLDHHTIYVCGLQGYREKGIGKLIRALETTVEILGVNGEKGMRSEERKEEEREREERGAITTPTTRVERGKEQE</sequence>
<proteinExistence type="predicted"/>
<feature type="region of interest" description="Disordered" evidence="1">
    <location>
        <begin position="46"/>
        <end position="81"/>
    </location>
</feature>
<evidence type="ECO:0000313" key="2">
    <source>
        <dbReference type="EnsemblMetazoa" id="PPA19793.1"/>
    </source>
</evidence>
<accession>A0A2A6BJ52</accession>
<dbReference type="EnsemblMetazoa" id="PPA19793.1">
    <property type="protein sequence ID" value="PPA19793.1"/>
    <property type="gene ID" value="WBGene00109347"/>
</dbReference>
<evidence type="ECO:0000256" key="1">
    <source>
        <dbReference type="SAM" id="MobiDB-lite"/>
    </source>
</evidence>
<feature type="compositionally biased region" description="Basic and acidic residues" evidence="1">
    <location>
        <begin position="47"/>
        <end position="65"/>
    </location>
</feature>
<reference evidence="3" key="1">
    <citation type="journal article" date="2008" name="Nat. Genet.">
        <title>The Pristionchus pacificus genome provides a unique perspective on nematode lifestyle and parasitism.</title>
        <authorList>
            <person name="Dieterich C."/>
            <person name="Clifton S.W."/>
            <person name="Schuster L.N."/>
            <person name="Chinwalla A."/>
            <person name="Delehaunty K."/>
            <person name="Dinkelacker I."/>
            <person name="Fulton L."/>
            <person name="Fulton R."/>
            <person name="Godfrey J."/>
            <person name="Minx P."/>
            <person name="Mitreva M."/>
            <person name="Roeseler W."/>
            <person name="Tian H."/>
            <person name="Witte H."/>
            <person name="Yang S.P."/>
            <person name="Wilson R.K."/>
            <person name="Sommer R.J."/>
        </authorList>
    </citation>
    <scope>NUCLEOTIDE SEQUENCE [LARGE SCALE GENOMIC DNA]</scope>
    <source>
        <strain evidence="3">PS312</strain>
    </source>
</reference>
<evidence type="ECO:0000313" key="3">
    <source>
        <dbReference type="Proteomes" id="UP000005239"/>
    </source>
</evidence>
<gene>
    <name evidence="2" type="primary">WBGene00109347</name>
</gene>